<evidence type="ECO:0000313" key="3">
    <source>
        <dbReference type="Proteomes" id="UP000076502"/>
    </source>
</evidence>
<evidence type="ECO:0000313" key="2">
    <source>
        <dbReference type="EMBL" id="KZC11475.1"/>
    </source>
</evidence>
<feature type="region of interest" description="Disordered" evidence="1">
    <location>
        <begin position="1"/>
        <end position="39"/>
    </location>
</feature>
<evidence type="ECO:0000256" key="1">
    <source>
        <dbReference type="SAM" id="MobiDB-lite"/>
    </source>
</evidence>
<gene>
    <name evidence="2" type="ORF">WN55_03100</name>
</gene>
<sequence length="273" mass="31475">MTTSYQGGAPTPDYRGEDPSDYGGRKILQCREPRNNTEMNSRQNLQVMNYEKATKSETFPKRDQAIVLQAIEGFTIKDYVKRNNTISKDYKEDVPKKLKFIHNKKIFRLKLIEKKVRKTTEKGESLSCKAGPKHRKKTTKDVREEYKLWKRLKKLERKLKWRTRRDRSSTDSVVSDKENDSVQYLNIISVRNSQIPMDLSMQKDCCSHCCRSGTSQADIVTLSPRRLLTDLQEASCTPVIQNNMHEIATTSTDPDAVPETPDQLDEEVITIIG</sequence>
<accession>A0A154PHZ5</accession>
<dbReference type="Proteomes" id="UP000076502">
    <property type="component" value="Unassembled WGS sequence"/>
</dbReference>
<keyword evidence="3" id="KW-1185">Reference proteome</keyword>
<dbReference type="EMBL" id="KQ434920">
    <property type="protein sequence ID" value="KZC11475.1"/>
    <property type="molecule type" value="Genomic_DNA"/>
</dbReference>
<organism evidence="2 3">
    <name type="scientific">Dufourea novaeangliae</name>
    <name type="common">Sweat bee</name>
    <dbReference type="NCBI Taxonomy" id="178035"/>
    <lineage>
        <taxon>Eukaryota</taxon>
        <taxon>Metazoa</taxon>
        <taxon>Ecdysozoa</taxon>
        <taxon>Arthropoda</taxon>
        <taxon>Hexapoda</taxon>
        <taxon>Insecta</taxon>
        <taxon>Pterygota</taxon>
        <taxon>Neoptera</taxon>
        <taxon>Endopterygota</taxon>
        <taxon>Hymenoptera</taxon>
        <taxon>Apocrita</taxon>
        <taxon>Aculeata</taxon>
        <taxon>Apoidea</taxon>
        <taxon>Anthophila</taxon>
        <taxon>Halictidae</taxon>
        <taxon>Rophitinae</taxon>
        <taxon>Dufourea</taxon>
    </lineage>
</organism>
<dbReference type="AlphaFoldDB" id="A0A154PHZ5"/>
<protein>
    <submittedName>
        <fullName evidence="2">Uncharacterized protein</fullName>
    </submittedName>
</protein>
<reference evidence="2 3" key="1">
    <citation type="submission" date="2015-07" db="EMBL/GenBank/DDBJ databases">
        <title>The genome of Dufourea novaeangliae.</title>
        <authorList>
            <person name="Pan H."/>
            <person name="Kapheim K."/>
        </authorList>
    </citation>
    <scope>NUCLEOTIDE SEQUENCE [LARGE SCALE GENOMIC DNA]</scope>
    <source>
        <strain evidence="2">0120121106</strain>
        <tissue evidence="2">Whole body</tissue>
    </source>
</reference>
<proteinExistence type="predicted"/>
<name>A0A154PHZ5_DUFNO</name>